<evidence type="ECO:0000313" key="2">
    <source>
        <dbReference type="Proteomes" id="UP001054945"/>
    </source>
</evidence>
<accession>A0AAV4WDF2</accession>
<reference evidence="1 2" key="1">
    <citation type="submission" date="2021-06" db="EMBL/GenBank/DDBJ databases">
        <title>Caerostris extrusa draft genome.</title>
        <authorList>
            <person name="Kono N."/>
            <person name="Arakawa K."/>
        </authorList>
    </citation>
    <scope>NUCLEOTIDE SEQUENCE [LARGE SCALE GENOMIC DNA]</scope>
</reference>
<evidence type="ECO:0000313" key="1">
    <source>
        <dbReference type="EMBL" id="GIY80782.1"/>
    </source>
</evidence>
<gene>
    <name evidence="1" type="ORF">CEXT_63301</name>
</gene>
<dbReference type="EMBL" id="BPLR01016051">
    <property type="protein sequence ID" value="GIY80782.1"/>
    <property type="molecule type" value="Genomic_DNA"/>
</dbReference>
<organism evidence="1 2">
    <name type="scientific">Caerostris extrusa</name>
    <name type="common">Bark spider</name>
    <name type="synonym">Caerostris bankana</name>
    <dbReference type="NCBI Taxonomy" id="172846"/>
    <lineage>
        <taxon>Eukaryota</taxon>
        <taxon>Metazoa</taxon>
        <taxon>Ecdysozoa</taxon>
        <taxon>Arthropoda</taxon>
        <taxon>Chelicerata</taxon>
        <taxon>Arachnida</taxon>
        <taxon>Araneae</taxon>
        <taxon>Araneomorphae</taxon>
        <taxon>Entelegynae</taxon>
        <taxon>Araneoidea</taxon>
        <taxon>Araneidae</taxon>
        <taxon>Caerostris</taxon>
    </lineage>
</organism>
<protein>
    <submittedName>
        <fullName evidence="1">Uncharacterized protein</fullName>
    </submittedName>
</protein>
<keyword evidence="2" id="KW-1185">Reference proteome</keyword>
<dbReference type="AlphaFoldDB" id="A0AAV4WDF2"/>
<dbReference type="Proteomes" id="UP001054945">
    <property type="component" value="Unassembled WGS sequence"/>
</dbReference>
<name>A0AAV4WDF2_CAEEX</name>
<comment type="caution">
    <text evidence="1">The sequence shown here is derived from an EMBL/GenBank/DDBJ whole genome shotgun (WGS) entry which is preliminary data.</text>
</comment>
<proteinExistence type="predicted"/>
<sequence length="91" mass="9895">MCACEEELPSQMVCPVPCRGSYTRRTRGKGGAPFPNCLRPVAILALFSDLWTAYTADELPSLSDTALELHSLNGAVRYMGKFCAICIAISH</sequence>